<dbReference type="OrthoDB" id="5858931at2759"/>
<feature type="transmembrane region" description="Helical" evidence="1">
    <location>
        <begin position="103"/>
        <end position="121"/>
    </location>
</feature>
<reference evidence="2 3" key="1">
    <citation type="submission" date="2015-09" db="EMBL/GenBank/DDBJ databases">
        <title>Draft genome of the parasitic nematode Teladorsagia circumcincta isolate WARC Sus (inbred).</title>
        <authorList>
            <person name="Mitreva M."/>
        </authorList>
    </citation>
    <scope>NUCLEOTIDE SEQUENCE [LARGE SCALE GENOMIC DNA]</scope>
    <source>
        <strain evidence="2 3">S</strain>
    </source>
</reference>
<keyword evidence="1" id="KW-1133">Transmembrane helix</keyword>
<organism evidence="2 3">
    <name type="scientific">Teladorsagia circumcincta</name>
    <name type="common">Brown stomach worm</name>
    <name type="synonym">Ostertagia circumcincta</name>
    <dbReference type="NCBI Taxonomy" id="45464"/>
    <lineage>
        <taxon>Eukaryota</taxon>
        <taxon>Metazoa</taxon>
        <taxon>Ecdysozoa</taxon>
        <taxon>Nematoda</taxon>
        <taxon>Chromadorea</taxon>
        <taxon>Rhabditida</taxon>
        <taxon>Rhabditina</taxon>
        <taxon>Rhabditomorpha</taxon>
        <taxon>Strongyloidea</taxon>
        <taxon>Trichostrongylidae</taxon>
        <taxon>Teladorsagia</taxon>
    </lineage>
</organism>
<keyword evidence="3" id="KW-1185">Reference proteome</keyword>
<protein>
    <submittedName>
        <fullName evidence="2">Uncharacterized protein</fullName>
    </submittedName>
</protein>
<dbReference type="Proteomes" id="UP000230423">
    <property type="component" value="Unassembled WGS sequence"/>
</dbReference>
<gene>
    <name evidence="2" type="ORF">TELCIR_12548</name>
</gene>
<feature type="transmembrane region" description="Helical" evidence="1">
    <location>
        <begin position="62"/>
        <end position="83"/>
    </location>
</feature>
<accession>A0A2G9U6G1</accession>
<dbReference type="EMBL" id="KZ348750">
    <property type="protein sequence ID" value="PIO65764.1"/>
    <property type="molecule type" value="Genomic_DNA"/>
</dbReference>
<name>A0A2G9U6G1_TELCI</name>
<keyword evidence="1" id="KW-0812">Transmembrane</keyword>
<dbReference type="PANTHER" id="PTHR40288:SF1">
    <property type="entry name" value="EXPERA DOMAIN-CONTAINING PROTEIN"/>
    <property type="match status" value="1"/>
</dbReference>
<dbReference type="PANTHER" id="PTHR40288">
    <property type="entry name" value="PROTEIN CBG16535-RELATED"/>
    <property type="match status" value="1"/>
</dbReference>
<evidence type="ECO:0000313" key="3">
    <source>
        <dbReference type="Proteomes" id="UP000230423"/>
    </source>
</evidence>
<evidence type="ECO:0000313" key="2">
    <source>
        <dbReference type="EMBL" id="PIO65764.1"/>
    </source>
</evidence>
<sequence length="160" mass="18038">MLDVPFLSREEEVAVRDIGTCFFVAQEKYMAYDIIIFDFGLMHRVLGTEECVANYLGTRHFYAINFIATLLIQSSYSLGLSVLTMATAPKLLEAIGGRVDLPLTLMFSAYFFGYSSVPFAIDASKIEVKIFLQLDIHIHPLAPLLASRTTVRGFTYSREY</sequence>
<keyword evidence="1" id="KW-0472">Membrane</keyword>
<evidence type="ECO:0000256" key="1">
    <source>
        <dbReference type="SAM" id="Phobius"/>
    </source>
</evidence>
<proteinExistence type="predicted"/>
<dbReference type="AlphaFoldDB" id="A0A2G9U6G1"/>